<dbReference type="InterPro" id="IPR023375">
    <property type="entry name" value="ADC_dom_sf"/>
</dbReference>
<dbReference type="PANTHER" id="PTHR43563:SF1">
    <property type="entry name" value="AMINE OXIDASE [FLAVIN-CONTAINING] B"/>
    <property type="match status" value="1"/>
</dbReference>
<dbReference type="OrthoDB" id="220163at2"/>
<dbReference type="InterPro" id="IPR010451">
    <property type="entry name" value="Acetoacetate_decarboxylase"/>
</dbReference>
<dbReference type="PANTHER" id="PTHR43563">
    <property type="entry name" value="AMINE OXIDASE"/>
    <property type="match status" value="1"/>
</dbReference>
<keyword evidence="2" id="KW-1185">Reference proteome</keyword>
<dbReference type="InterPro" id="IPR050703">
    <property type="entry name" value="Flavin_MAO"/>
</dbReference>
<dbReference type="InterPro" id="IPR036188">
    <property type="entry name" value="FAD/NAD-bd_sf"/>
</dbReference>
<dbReference type="RefSeq" id="WP_008686733.1">
    <property type="nucleotide sequence ID" value="NZ_ANOH01000400.1"/>
</dbReference>
<accession>M5UA43</accession>
<dbReference type="PATRIC" id="fig|1263870.3.peg.6042"/>
<dbReference type="Pfam" id="PF06314">
    <property type="entry name" value="ADC"/>
    <property type="match status" value="1"/>
</dbReference>
<protein>
    <submittedName>
        <fullName evidence="1">Amine oxidase domain protein</fullName>
    </submittedName>
</protein>
<reference evidence="1 2" key="1">
    <citation type="journal article" date="2013" name="Mar. Genomics">
        <title>Expression of sulfatases in Rhodopirellula baltica and the diversity of sulfatases in the genus Rhodopirellula.</title>
        <authorList>
            <person name="Wegner C.E."/>
            <person name="Richter-Heitmann T."/>
            <person name="Klindworth A."/>
            <person name="Klockow C."/>
            <person name="Richter M."/>
            <person name="Achstetter T."/>
            <person name="Glockner F.O."/>
            <person name="Harder J."/>
        </authorList>
    </citation>
    <scope>NUCLEOTIDE SEQUENCE [LARGE SCALE GENOMIC DNA]</scope>
    <source>
        <strain evidence="1 2">SM41</strain>
    </source>
</reference>
<sequence>MGKQKIAVLGGGLGALSTIHGIMQAPDWQDKFDITVYQVGWRLGGKGASGRNQQPGMGNRIEEHGLHIWFGFYNNAFRMMKETYAEFHQRQLAPNSPYQSVNGDQPAFKPLSMVSVMEDAEGSWHPWTNHFPRNDEELGTENTLWTPWTLMKTLAKWLRRLFDDFVGNFDLPAFRSQTEAKPEEFEGWVRAELRSVDSMLLGMGERSGVSLLHLADGVMDQLSDDSRNHSVHQYNLLTWLLTKLRDQIEGLLNGVLSGHTELRRLFISLDIGTAVMRGMISDGVLQGGWDVIEQFDFREWLKRNDCHSSDSAPVRAAYSLVFAYEGGDTSNPNFAAGACTRAFARILLTYKDALLWKMEAGMGDIVFSPLYLVLKEKGVKFEFFHKVRNLKLSDDHSGISEIEMDVQGTLKPSCNGVYDPLVWVHDCPCWPSTPLYDQIEQGQDWIDHGLNPESAWCPPEPVQKKTLTMGEDFDQIVLGISIGAIPHIAGELIAHDDRWKNMVDHVKTVQTQACQFWFNQTTNDMGWEPWYPAPGAGETPPREQALVGAYESPLDTWSDMTQVIPAEEWPTSQNVQSIAYFCGAMKDDDTIPPLPPPNQCGFVEQETERAKANSKAILTEHIRPFWPNAAQPGNPNALNWDVLVDSSGASGEARSDAQYFRANIAPTERYVLSVKGSTKYRLHPGESGYGNLVLAGTWTYNPLNVGCVEAAVMSGLEAATAVIENSNQRRTPAVLSGPRYIIRGGETAFPGAYDFPNVSLTGFAVKSTRAALQRLCDQSLNAPLGGRSVYRPLLPGFVVMVADFPTIRVNPGEANEFSSPEKDINLTFPVVKLKKVGPIEVVERISWFFPYVFVNNSWATVSGREAYGFPKQDATITVPQSQNDSAVYRVESQYVETFGSSAVTQTGTLLEVKRQDQDLFASPATRLDNYAGAMEALLSPLVTEQEGGQQERGEDREITLPGLGLIAEAWQMLANQTIPFTFLKQFAKVDRREEACFQSIVEAPLKIKTFHSAGILPGDYRLTACDFESHPIVADMGMQSNTQSCLAAVTMTVDSELRLGRTVWP</sequence>
<evidence type="ECO:0000313" key="1">
    <source>
        <dbReference type="EMBL" id="EMI52888.1"/>
    </source>
</evidence>
<dbReference type="GO" id="GO:0016491">
    <property type="term" value="F:oxidoreductase activity"/>
    <property type="evidence" value="ECO:0007669"/>
    <property type="project" value="UniProtKB-ARBA"/>
</dbReference>
<name>M5UA43_9BACT</name>
<dbReference type="SUPFAM" id="SSF51905">
    <property type="entry name" value="FAD/NAD(P)-binding domain"/>
    <property type="match status" value="1"/>
</dbReference>
<proteinExistence type="predicted"/>
<dbReference type="Gene3D" id="2.40.400.10">
    <property type="entry name" value="Acetoacetate decarboxylase-like"/>
    <property type="match status" value="1"/>
</dbReference>
<dbReference type="Proteomes" id="UP000011885">
    <property type="component" value="Unassembled WGS sequence"/>
</dbReference>
<gene>
    <name evidence="1" type="ORF">RSSM_05702</name>
</gene>
<dbReference type="EMBL" id="ANOH01000400">
    <property type="protein sequence ID" value="EMI52888.1"/>
    <property type="molecule type" value="Genomic_DNA"/>
</dbReference>
<comment type="caution">
    <text evidence="1">The sequence shown here is derived from an EMBL/GenBank/DDBJ whole genome shotgun (WGS) entry which is preliminary data.</text>
</comment>
<dbReference type="AlphaFoldDB" id="M5UA43"/>
<evidence type="ECO:0000313" key="2">
    <source>
        <dbReference type="Proteomes" id="UP000011885"/>
    </source>
</evidence>
<dbReference type="Pfam" id="PF13450">
    <property type="entry name" value="NAD_binding_8"/>
    <property type="match status" value="1"/>
</dbReference>
<dbReference type="SUPFAM" id="SSF160104">
    <property type="entry name" value="Acetoacetate decarboxylase-like"/>
    <property type="match status" value="1"/>
</dbReference>
<organism evidence="1 2">
    <name type="scientific">Rhodopirellula sallentina SM41</name>
    <dbReference type="NCBI Taxonomy" id="1263870"/>
    <lineage>
        <taxon>Bacteria</taxon>
        <taxon>Pseudomonadati</taxon>
        <taxon>Planctomycetota</taxon>
        <taxon>Planctomycetia</taxon>
        <taxon>Pirellulales</taxon>
        <taxon>Pirellulaceae</taxon>
        <taxon>Rhodopirellula</taxon>
    </lineage>
</organism>
<dbReference type="GO" id="GO:0016829">
    <property type="term" value="F:lyase activity"/>
    <property type="evidence" value="ECO:0007669"/>
    <property type="project" value="InterPro"/>
</dbReference>